<feature type="domain" description="Bacterial Ig-like" evidence="3">
    <location>
        <begin position="1151"/>
        <end position="1229"/>
    </location>
</feature>
<dbReference type="NCBIfam" id="NF033510">
    <property type="entry name" value="Ca_tandemer"/>
    <property type="match status" value="29"/>
</dbReference>
<dbReference type="Pfam" id="PF19077">
    <property type="entry name" value="Big_13"/>
    <property type="match status" value="29"/>
</dbReference>
<feature type="region of interest" description="Disordered" evidence="2">
    <location>
        <begin position="719"/>
        <end position="741"/>
    </location>
</feature>
<feature type="region of interest" description="Disordered" evidence="2">
    <location>
        <begin position="1561"/>
        <end position="1582"/>
    </location>
</feature>
<feature type="domain" description="Bacterial Ig-like" evidence="3">
    <location>
        <begin position="622"/>
        <end position="703"/>
    </location>
</feature>
<feature type="domain" description="Bacterial Ig-like" evidence="3">
    <location>
        <begin position="3145"/>
        <end position="3245"/>
    </location>
</feature>
<dbReference type="Pfam" id="PF13517">
    <property type="entry name" value="FG-GAP_3"/>
    <property type="match status" value="2"/>
</dbReference>
<feature type="domain" description="Bacterial Ig-like" evidence="3">
    <location>
        <begin position="3044"/>
        <end position="3126"/>
    </location>
</feature>
<feature type="domain" description="Bacterial Ig-like" evidence="3">
    <location>
        <begin position="820"/>
        <end position="909"/>
    </location>
</feature>
<feature type="domain" description="Bacterial Ig-like" evidence="3">
    <location>
        <begin position="192"/>
        <end position="280"/>
    </location>
</feature>
<feature type="domain" description="Bacterial Ig-like" evidence="3">
    <location>
        <begin position="2740"/>
        <end position="2819"/>
    </location>
</feature>
<feature type="domain" description="Bacterial Ig-like" evidence="3">
    <location>
        <begin position="1554"/>
        <end position="1644"/>
    </location>
</feature>
<feature type="domain" description="Bacterial Ig-like" evidence="3">
    <location>
        <begin position="1877"/>
        <end position="1967"/>
    </location>
</feature>
<feature type="domain" description="Bacterial Ig-like" evidence="3">
    <location>
        <begin position="2829"/>
        <end position="2923"/>
    </location>
</feature>
<feature type="domain" description="Bacterial Ig-like" evidence="3">
    <location>
        <begin position="500"/>
        <end position="598"/>
    </location>
</feature>
<sequence length="4458" mass="461006">MNNNVSLLVNSGSSTSQVISLNAGKPIKIKIQPGCKYLLKNKNDNYAPENVTLQRNGDDLYVVLEGDSAPAIVIQDYYVSGNNEPLLGMAEDGQLYAYVVTDGSSLGEGYQFENGAFSAVALGGMPLGDGAYLFNDTDHDFDLLALWPWFLGVAALGALAAVAFNNDDDNSSPPAPQPASVPTLSGAMDATGDITGPIVYGSSTDEKNPTIYGTGDAGNTITIYDNGNAIGNTVVAANGQWSFKPAVALSEGDHKITITQTNPSGLTSAPSDDFSFTVDTSAPSKPLFGEIIDDVGAIQGPIANGDVTDDARPEMRGTGEPGDTITIYINGKESGKTIIDAQGKWSFTPATDLADGDYQITITESDKAGNISPTSSTFDFTVDTTSPVMPTIDAAIDDVGTIQGRLNNGGMTDDSTPTLIGRAEINSIVKVYDGSTLLGSAVANGITGEWSFTPAKPISEGKHSFHITSTDKAGNTSQPSADFTLTTDYTPPDRSKLAITGVDDQEGATTGNVINNGMTDDTRPTISGTGTAGDTIVVYVKDATGNHEIGSTLVDADGKWSLQPMSPLLPGNNQFTAVESDPVGNATTPSDPYSINLDIVKPIEPVIVNILDDVGPIKGPLQKGSITDDNQPTITGTAEAGHTVRVYDGVSLVGSAVANSKGVWTLTPTTALADGKHSITATATNPDGRTGKPTGIFDFEVDTKLPDAIESLVVSDNVGEQQGPLSNGDTTDDSTPTFSGKAGAETTVTIYDNGNKIGEAKVDSEGDWVFVPSSALPDGKHEFTATVTDKAGNTNAEGTGLSVIIDTSKVLISISALIDNVGDITGSIKPNSTTDDTRPEIIGQGKVGSLVKIYDGKTLLGQTTVKADGTWSFTPENDLKEGKHSITATATDLSGNVSSPTAVFEFIVDISAPSIPTIESAKDDVGSIQGQLSSGGITDDSTPTLTGKAEKSSIVTVYDGIILLGSVVADGVNGEWSFTPATPISEGEHKFRVTATDAAGNISKPSADFLLTTDYTSPDGAKLAITGVDDKVGEITGNITSGGSTDDSRPTISGTGTAGDTIVVYAKDAEGNHEIGSTTVNANGKWSLQPVSPLLPGNNEFTAIEMDPVGNSTDPSAPYSIKLDVSKPLDPTIVNVLDDVGPITEPLQKGDVTDDNKPTIVGTAQAGHTVRVYDGVTLLGSVVSDSKGVWTFTPVTELVDGKHTITATATSAIGQTSKPTGDFDFEVDTKAPSAVENLVIKDNVGDYTGVLVNGDTTDDNTPTFEGKAEAGSVVTVYDKGSAIGSTKADMDGKWSFTPSESLTDGDYTFSTKVTDKAGNTGVASPEVNITIDTSDVLVSITRLVDNVGSITGNITPAGVTDDVRPEIIGTGKSGSIINLYDNGGTLLGSTTAKSDGSWSFTPSSDLSQGAHSITATATDKAGNTSKPSSAFTFSVDIVAPEIPTIESAQDDVGSMQGQLTSGSMTDDPTPTLSGKAENGSIVKVYDGSILLGSTVADDTTGEWHFTPVTPIIEGAHKFHATATDAAGNTSKPSADFSLITDYTVPDVSKLTITDVDDQAGLKTGTVKPGETTDDTRPTISGTGTKGDTIIVFTTDSSGKHEIGSAIVDASGKWNLKPTSPLLPGKNDFTAMEVDPVGNQAGPSAEYSISVSITPPEPPVITRVEDNVGNADNAIVAIQKGAVTNDNTPTLVGTAVANGIVTIYNNDVAIGSVKVGADSQWTFTPSPALKDGTYAIRADASDPIGQLSVKTGIFDFTVDTTPPGKAENLVVTDNEGSVTGALTSGDTTDDSTPTFSGKAEANCTVTVYNGSTVVGVTTADSNGNWQLTPSVALKDGDYIFTTKVTDPAGNTGAATDDFKLTIDTSKVTVKITHLVDDVAAITGDITPNGVTNDARPEIIGEGKLGSIIKVYDNESTLLGSTTVKADGTWSFTPATALSENSHSITATATDKAGNTSAPTSPFVFSVDTLKPEKPTIESAKDDVGDMQGTLVNNGWTDDPTPTLSGKAEKGSIVKVYDGDGLLGSVIANSDTGTWSFTPVSGLAEGEHTFTVTATDKAGNVSDASNNFVLNMDFTIPDISKLKITDVDDQVGLKTGTVLAGETTDDTRPTISGTGTKGDVIIVSTKDSSGKHVIGSTTVGDDGKWSLKPVSPLLPGKNDFSAMEIDPVGNKAGPSAEYSISVSITQPEPPVITRVEDNVGNADNAVVAIQKGAVTNDNTPTLVGTAVANGIVTIYNNDVAIGSVKVGADSQWTFTPSPALKDGTYAIRADASDPIGQLSVKTGIFDFTVDTTPPGKAENLVVTDNEGSVTGALTSGDTTDDSTPTFSGKAEANCTVTVYNGSTVVGVTTADSNGNWQLTPSVALKDGDYTFTTKVTDPAGNTGAATDDFKLTIDTSKVTVKITHLVDDVAAITGDITPNGVTNDARPEIIGEGKVGSIIKVYDNESTLLGSTSVKADGTWSFTPSTDLSENSHSITATATDKAGNTSAATTPFVFSVDTIKPEKPTIESAKDDVGDMQGTLVNNGWTDDPTPTLSGKAEKGSIVKVYDGDGLLGSVVANISTGTWSFTPESGLAEGAHTFTVTATDKAGNVSDASNNFVLNMDFTIPDISKLKITDVDDQVGLKTGTVLAGETTDDTRPTISGTGTKGDVIIVSSKDSSGKNVIGSTTVGDDGKWSLKPVSPLLPGKNDLSAMEIDPVGNKAGPSAEYSISVSITPPEPPVITRVEDNVGNADNAVVAIQKGAVTNDNTPTLVGSAVANGIVTIYNNGVAIGSVKVGADSQWTFTPSPALKDGLYTIQADAINTVGQSSVKTGIFDFTVDTTPPGKAENLVVTDNEGSSTGALTSGDTTDDSTPTFSGKAEANCTVTVYNGSTVVGVTTVDSNGNWQLTPSVALKDGDYTFTTKVTDPAGNTGAATDDFKLTIDTSKVTVKITHLVDDVAAITGDIAQNGVTNDARPEIIGEGKLDSIIKVYDNESTLLGSTTVKADGTWSFTPSTDLSENSHSITATATDKTGNTSAATTPFVFLVDTIKPEKPTIESAKDDVGDIQDTLANNGWTDDPTPTLNGKAEKGSIVKVYDGDGLLGSVIANSDTGAWSFTPESGLDEGAHTFTVTAMDKAGNTSDASTSFILNLDFTIPDISKLKITGVTDNVGKSTGEIADGGATDDNIPTIHGTATAGDTIIVYVENSKDGSNKKELGRTTVDSSGNWKLDPATALADGGYKFTAVEMDLAGNKTPPTTGYIITIDTYIPVAKSEILTVTDNVGPTQGDFNSGAYIDDSTPVLNGKIIGVLGAKDRVAIFEDGIEIGTVTVTGQTWKFEISTASLSGGREHIYTSAVVSAANIEGDMSDEFKLTSVVEINAQTTLDTTPIISGRIPYSLDDSMYLTVTVNGKTYSSLTGVVVVDTVNSTWYVQLPAGDALAVGTYEVAAKINSTTKTGTWDMTANELIIAPTPAVIIDVDGVDGNNKGTTVTMNNQGGWQLFTNQAVLDSSATSNSTIGEFKMTVLTPNTGGAGYGAGDMNMVQNATFVDFNRDGYMDILGIDSRYSNGQQMFINNADGTYTAKQMADTYKAGDDLANTYSWYGGVVAIDLMGDGYVDLLVGDQTPNDANAEGGYNSQIVFNNGGVFIKDDWYTDSRANGGKNTGNATFDQELSGVDLDNNGTIDVVFHATSGSNKLGAADGNGATNGSSNRLVVAKNDGNGKLSTSQMISDVFRYQGDPNVANEPSMTWADFNGDGYMDLFLGSVNGNSTTEKNSTIYFNDGLGNLMSSNSTGIGTSTGTYKFNDTVLGGASLTMDWNGDGKMDIVEAPQIGSSGGTINMYTNTTTGGTVGFSTSYLQSNSTFGASASTGKVFTGSISGSGTVSGNPVTGMISIDLDYDGAKDLLIFTSNGKSTYVHNQNVIADGTSLHLRIVDAQGLTVFYGNTVQLIDSKGKVVATQMINPQAGGQGNESTSIVDFYGLNPTETYSVVMLRNVAGVSQDIGGVASVGTNTIENVNLGWANIKAGAANEALVLTAEAGTNTSNTLSSGIVGTGYNDTFMATQGTKKYEGGGGTTTMSDYKTWTNTGGVDIVDFKLAGNTALTIDMSKAGAQVTGWNTVTLSNIEGISGAAGNDIFTDNSGDNVFEGRGGNDTFHLINGGRDTLMYKVLPDLNGDGRGGNGSDTVKGFTLGAWEATPDADCINVKDMLVGYSYGGGASWINGVATMAAGETIGNYLKVTASGDNTQVYIDRDGTGGAYGSELLLTLEGVKTDLVTLMANHQVELGSKASVSSGLKSLLSISQMYTSGDDMMFGTDKADILMGGLGNDTFVGVGSGDNIMGGAGNDVIKLASTDFDFISGDEGIDTLILETKGELLDLSMLKDKLHSVEIFDMGDGQNTMKVSLDDVLRLGSEELAINSGDKAIIVNGEEGSTLKLESGDGQWAISQSHYQHAGNTYNVWTLGASGIEVLVENTVNPIIM</sequence>
<feature type="region of interest" description="Disordered" evidence="2">
    <location>
        <begin position="2830"/>
        <end position="2854"/>
    </location>
</feature>
<feature type="domain" description="Bacterial Ig-like" evidence="3">
    <location>
        <begin position="717"/>
        <end position="807"/>
    </location>
</feature>
<dbReference type="InterPro" id="IPR013783">
    <property type="entry name" value="Ig-like_fold"/>
</dbReference>
<protein>
    <recommendedName>
        <fullName evidence="3">Bacterial Ig-like domain-containing protein</fullName>
    </recommendedName>
</protein>
<gene>
    <name evidence="4" type="ORF">HYN51_10435</name>
</gene>
<dbReference type="InterPro" id="IPR044016">
    <property type="entry name" value="Big_13"/>
</dbReference>
<feature type="domain" description="Bacterial Ig-like" evidence="3">
    <location>
        <begin position="2616"/>
        <end position="2704"/>
    </location>
</feature>
<evidence type="ECO:0000259" key="3">
    <source>
        <dbReference type="Pfam" id="PF19077"/>
    </source>
</evidence>
<dbReference type="InterPro" id="IPR013517">
    <property type="entry name" value="FG-GAP"/>
</dbReference>
<feature type="domain" description="Bacterial Ig-like" evidence="3">
    <location>
        <begin position="2210"/>
        <end position="2289"/>
    </location>
</feature>
<dbReference type="Gene3D" id="2.60.40.10">
    <property type="entry name" value="Immunoglobulins"/>
    <property type="match status" value="7"/>
</dbReference>
<feature type="region of interest" description="Disordered" evidence="2">
    <location>
        <begin position="508"/>
        <end position="528"/>
    </location>
</feature>
<evidence type="ECO:0000313" key="5">
    <source>
        <dbReference type="Proteomes" id="UP000244908"/>
    </source>
</evidence>
<feature type="compositionally biased region" description="Polar residues" evidence="2">
    <location>
        <begin position="719"/>
        <end position="738"/>
    </location>
</feature>
<feature type="domain" description="Bacterial Ig-like" evidence="3">
    <location>
        <begin position="922"/>
        <end position="1009"/>
    </location>
</feature>
<feature type="domain" description="Bacterial Ig-like" evidence="3">
    <location>
        <begin position="2299"/>
        <end position="2393"/>
    </location>
</feature>
<evidence type="ECO:0000313" key="4">
    <source>
        <dbReference type="EMBL" id="AWH88932.1"/>
    </source>
</evidence>
<feature type="domain" description="Bacterial Ig-like" evidence="3">
    <location>
        <begin position="1238"/>
        <end position="1333"/>
    </location>
</feature>
<organism evidence="4 5">
    <name type="scientific">Limnobaculum parvum</name>
    <dbReference type="NCBI Taxonomy" id="2172103"/>
    <lineage>
        <taxon>Bacteria</taxon>
        <taxon>Pseudomonadati</taxon>
        <taxon>Pseudomonadota</taxon>
        <taxon>Gammaproteobacteria</taxon>
        <taxon>Enterobacterales</taxon>
        <taxon>Budviciaceae</taxon>
        <taxon>Limnobaculum</taxon>
    </lineage>
</organism>
<feature type="domain" description="Bacterial Ig-like" evidence="3">
    <location>
        <begin position="1027"/>
        <end position="1124"/>
    </location>
</feature>
<feature type="region of interest" description="Disordered" evidence="2">
    <location>
        <begin position="466"/>
        <end position="489"/>
    </location>
</feature>
<keyword evidence="1" id="KW-0732">Signal</keyword>
<dbReference type="OrthoDB" id="8481600at2"/>
<dbReference type="Proteomes" id="UP000244908">
    <property type="component" value="Chromosome"/>
</dbReference>
<evidence type="ECO:0000256" key="1">
    <source>
        <dbReference type="ARBA" id="ARBA00022729"/>
    </source>
</evidence>
<dbReference type="Gene3D" id="3.30.420.430">
    <property type="match status" value="19"/>
</dbReference>
<feature type="domain" description="Bacterial Ig-like" evidence="3">
    <location>
        <begin position="2407"/>
        <end position="2497"/>
    </location>
</feature>
<feature type="domain" description="Bacterial Ig-like" evidence="3">
    <location>
        <begin position="2086"/>
        <end position="2174"/>
    </location>
</feature>
<feature type="domain" description="Bacterial Ig-like" evidence="3">
    <location>
        <begin position="1451"/>
        <end position="1537"/>
    </location>
</feature>
<feature type="domain" description="Bacterial Ig-like" evidence="3">
    <location>
        <begin position="1347"/>
        <end position="1436"/>
    </location>
</feature>
<feature type="region of interest" description="Disordered" evidence="2">
    <location>
        <begin position="1449"/>
        <end position="1475"/>
    </location>
</feature>
<feature type="domain" description="Bacterial Ig-like" evidence="3">
    <location>
        <begin position="2937"/>
        <end position="3027"/>
    </location>
</feature>
<evidence type="ECO:0000256" key="2">
    <source>
        <dbReference type="SAM" id="MobiDB-lite"/>
    </source>
</evidence>
<dbReference type="SUPFAM" id="SSF51120">
    <property type="entry name" value="beta-Roll"/>
    <property type="match status" value="2"/>
</dbReference>
<feature type="domain" description="Bacterial Ig-like" evidence="3">
    <location>
        <begin position="304"/>
        <end position="384"/>
    </location>
</feature>
<accession>A0A2Y9TZ93</accession>
<reference evidence="4 5" key="1">
    <citation type="journal article" date="2019" name="Int. J. Syst. Evol. Microbiol.">
        <title>Limnobaculum parvum gen. nov., sp. nov., isolated from a freshwater lake.</title>
        <authorList>
            <person name="Baek C."/>
            <person name="Shin S.K."/>
            <person name="Yi H."/>
        </authorList>
    </citation>
    <scope>NUCLEOTIDE SEQUENCE [LARGE SCALE GENOMIC DNA]</scope>
    <source>
        <strain evidence="4 5">HYN0051</strain>
    </source>
</reference>
<dbReference type="InterPro" id="IPR028994">
    <property type="entry name" value="Integrin_alpha_N"/>
</dbReference>
<feature type="domain" description="Bacterial Ig-like" evidence="3">
    <location>
        <begin position="1680"/>
        <end position="1759"/>
    </location>
</feature>
<feature type="compositionally biased region" description="Polar residues" evidence="2">
    <location>
        <begin position="1455"/>
        <end position="1472"/>
    </location>
</feature>
<dbReference type="KEGG" id="lpv:HYN51_10435"/>
<feature type="compositionally biased region" description="Low complexity" evidence="2">
    <location>
        <begin position="2835"/>
        <end position="2854"/>
    </location>
</feature>
<dbReference type="InterPro" id="IPR011049">
    <property type="entry name" value="Serralysin-like_metalloprot_C"/>
</dbReference>
<dbReference type="EMBL" id="CP029185">
    <property type="protein sequence ID" value="AWH88932.1"/>
    <property type="molecule type" value="Genomic_DNA"/>
</dbReference>
<keyword evidence="5" id="KW-1185">Reference proteome</keyword>
<proteinExistence type="predicted"/>
<feature type="domain" description="Bacterial Ig-like" evidence="3">
    <location>
        <begin position="2511"/>
        <end position="2597"/>
    </location>
</feature>
<feature type="domain" description="Bacterial Ig-like" evidence="3">
    <location>
        <begin position="403"/>
        <end position="487"/>
    </location>
</feature>
<name>A0A2Y9TZ93_9GAMM</name>
<feature type="domain" description="Bacterial Ig-like" evidence="3">
    <location>
        <begin position="1769"/>
        <end position="1863"/>
    </location>
</feature>
<feature type="domain" description="Bacterial Ig-like" evidence="3">
    <location>
        <begin position="1981"/>
        <end position="2067"/>
    </location>
</feature>
<dbReference type="SUPFAM" id="SSF69318">
    <property type="entry name" value="Integrin alpha N-terminal domain"/>
    <property type="match status" value="2"/>
</dbReference>
<feature type="region of interest" description="Disordered" evidence="2">
    <location>
        <begin position="168"/>
        <end position="187"/>
    </location>
</feature>
<dbReference type="RefSeq" id="WP_108900988.1">
    <property type="nucleotide sequence ID" value="NZ_CP029185.2"/>
</dbReference>
<feature type="region of interest" description="Disordered" evidence="2">
    <location>
        <begin position="303"/>
        <end position="322"/>
    </location>
</feature>